<keyword evidence="3" id="KW-1185">Reference proteome</keyword>
<dbReference type="AlphaFoldDB" id="I1BY18"/>
<dbReference type="VEuPathDB" id="FungiDB:RO3G_05803"/>
<dbReference type="EMBL" id="CH476735">
    <property type="protein sequence ID" value="EIE81098.1"/>
    <property type="molecule type" value="Genomic_DNA"/>
</dbReference>
<dbReference type="InParanoid" id="I1BY18"/>
<evidence type="ECO:0000256" key="1">
    <source>
        <dbReference type="SAM" id="MobiDB-lite"/>
    </source>
</evidence>
<protein>
    <submittedName>
        <fullName evidence="2">Uncharacterized protein</fullName>
    </submittedName>
</protein>
<feature type="compositionally biased region" description="Polar residues" evidence="1">
    <location>
        <begin position="67"/>
        <end position="76"/>
    </location>
</feature>
<dbReference type="RefSeq" id="XP_067516494.1">
    <property type="nucleotide sequence ID" value="XM_067660393.1"/>
</dbReference>
<reference evidence="2 3" key="1">
    <citation type="journal article" date="2009" name="PLoS Genet.">
        <title>Genomic analysis of the basal lineage fungus Rhizopus oryzae reveals a whole-genome duplication.</title>
        <authorList>
            <person name="Ma L.-J."/>
            <person name="Ibrahim A.S."/>
            <person name="Skory C."/>
            <person name="Grabherr M.G."/>
            <person name="Burger G."/>
            <person name="Butler M."/>
            <person name="Elias M."/>
            <person name="Idnurm A."/>
            <person name="Lang B.F."/>
            <person name="Sone T."/>
            <person name="Abe A."/>
            <person name="Calvo S.E."/>
            <person name="Corrochano L.M."/>
            <person name="Engels R."/>
            <person name="Fu J."/>
            <person name="Hansberg W."/>
            <person name="Kim J.-M."/>
            <person name="Kodira C.D."/>
            <person name="Koehrsen M.J."/>
            <person name="Liu B."/>
            <person name="Miranda-Saavedra D."/>
            <person name="O'Leary S."/>
            <person name="Ortiz-Castellanos L."/>
            <person name="Poulter R."/>
            <person name="Rodriguez-Romero J."/>
            <person name="Ruiz-Herrera J."/>
            <person name="Shen Y.-Q."/>
            <person name="Zeng Q."/>
            <person name="Galagan J."/>
            <person name="Birren B.W."/>
            <person name="Cuomo C.A."/>
            <person name="Wickes B.L."/>
        </authorList>
    </citation>
    <scope>NUCLEOTIDE SEQUENCE [LARGE SCALE GENOMIC DNA]</scope>
    <source>
        <strain evidence="3">RA 99-880 / ATCC MYA-4621 / FGSC 9543 / NRRL 43880</strain>
    </source>
</reference>
<name>I1BY18_RHIO9</name>
<dbReference type="Proteomes" id="UP000009138">
    <property type="component" value="Unassembled WGS sequence"/>
</dbReference>
<feature type="region of interest" description="Disordered" evidence="1">
    <location>
        <begin position="54"/>
        <end position="76"/>
    </location>
</feature>
<gene>
    <name evidence="2" type="ORF">RO3G_05803</name>
</gene>
<dbReference type="GeneID" id="93612774"/>
<organism evidence="2 3">
    <name type="scientific">Rhizopus delemar (strain RA 99-880 / ATCC MYA-4621 / FGSC 9543 / NRRL 43880)</name>
    <name type="common">Mucormycosis agent</name>
    <name type="synonym">Rhizopus arrhizus var. delemar</name>
    <dbReference type="NCBI Taxonomy" id="246409"/>
    <lineage>
        <taxon>Eukaryota</taxon>
        <taxon>Fungi</taxon>
        <taxon>Fungi incertae sedis</taxon>
        <taxon>Mucoromycota</taxon>
        <taxon>Mucoromycotina</taxon>
        <taxon>Mucoromycetes</taxon>
        <taxon>Mucorales</taxon>
        <taxon>Mucorineae</taxon>
        <taxon>Rhizopodaceae</taxon>
        <taxon>Rhizopus</taxon>
    </lineage>
</organism>
<evidence type="ECO:0000313" key="3">
    <source>
        <dbReference type="Proteomes" id="UP000009138"/>
    </source>
</evidence>
<sequence length="76" mass="8376">MAPSANPENALPETESKQHVVIKKNKFPIGPIEKILQVDPNCADALYLPLSGNTSRWSKPMSLLKGNGSNKTQFKR</sequence>
<proteinExistence type="predicted"/>
<accession>I1BY18</accession>
<evidence type="ECO:0000313" key="2">
    <source>
        <dbReference type="EMBL" id="EIE81098.1"/>
    </source>
</evidence>